<feature type="region of interest" description="Disordered" evidence="1">
    <location>
        <begin position="83"/>
        <end position="133"/>
    </location>
</feature>
<feature type="compositionally biased region" description="Polar residues" evidence="1">
    <location>
        <begin position="55"/>
        <end position="71"/>
    </location>
</feature>
<evidence type="ECO:0000313" key="3">
    <source>
        <dbReference type="EMBL" id="WOJ92895.1"/>
    </source>
</evidence>
<evidence type="ECO:0000313" key="4">
    <source>
        <dbReference type="Proteomes" id="UP001626537"/>
    </source>
</evidence>
<feature type="compositionally biased region" description="Polar residues" evidence="1">
    <location>
        <begin position="31"/>
        <end position="47"/>
    </location>
</feature>
<protein>
    <submittedName>
        <fullName evidence="3">Uncharacterized protein</fullName>
    </submittedName>
</protein>
<feature type="region of interest" description="Disordered" evidence="1">
    <location>
        <begin position="244"/>
        <end position="266"/>
    </location>
</feature>
<feature type="compositionally biased region" description="Pro residues" evidence="1">
    <location>
        <begin position="83"/>
        <end position="132"/>
    </location>
</feature>
<sequence length="382" mass="40542">MYKTLPILFFSAVCATDLFAAANCKHSSSWQCQGHTGLSPQASQTGLGISGGGQTPSSVGNQPLGSVTSGSQPMVALIPASLIPPQPQAPQVPKPQPQAIPQPIPQQTPQPMQVPPQVPPQVPGQVPQPQPQAIPQAIPQQVPQPMQVPSQVPGQVPQPQPQAIPQAIPQQVPQPMQVPSQVPGQVPQPQPQAIPQAIPQQVPQPMQVPSQVPGQVPQPQPQAIPQAIPQQIPQVQPQPVKVQQQVSQTLPNPQQLSKPSVTSQVPTGATNLTPVKVTHQQGGRVPPKPQVAVIPNKPPQTAIGQKPPTSPSHVVVTQPQPQIHTTLSGEILMGEIVEPGIQNKEVELYRSEDAEEALYSDIIPMDKTGFHLTVFGTRPPVY</sequence>
<proteinExistence type="predicted"/>
<feature type="compositionally biased region" description="Low complexity" evidence="1">
    <location>
        <begin position="204"/>
        <end position="215"/>
    </location>
</feature>
<feature type="region of interest" description="Disordered" evidence="1">
    <location>
        <begin position="174"/>
        <end position="193"/>
    </location>
</feature>
<keyword evidence="4" id="KW-1185">Reference proteome</keyword>
<dbReference type="Proteomes" id="UP001626537">
    <property type="component" value="Chromosome"/>
</dbReference>
<feature type="compositionally biased region" description="Low complexity" evidence="1">
    <location>
        <begin position="174"/>
        <end position="185"/>
    </location>
</feature>
<reference evidence="3 4" key="1">
    <citation type="submission" date="2023-10" db="EMBL/GenBank/DDBJ databases">
        <title>Two novel species belonging to the OM43/NOR5 clade.</title>
        <authorList>
            <person name="Park M."/>
        </authorList>
    </citation>
    <scope>NUCLEOTIDE SEQUENCE [LARGE SCALE GENOMIC DNA]</scope>
    <source>
        <strain evidence="3 4">IMCC43200</strain>
    </source>
</reference>
<name>A0ABZ0I2Y7_9GAMM</name>
<keyword evidence="2" id="KW-0732">Signal</keyword>
<feature type="compositionally biased region" description="Low complexity" evidence="1">
    <location>
        <begin position="144"/>
        <end position="155"/>
    </location>
</feature>
<accession>A0ABZ0I2Y7</accession>
<dbReference type="EMBL" id="CP136864">
    <property type="protein sequence ID" value="WOJ92895.1"/>
    <property type="molecule type" value="Genomic_DNA"/>
</dbReference>
<feature type="region of interest" description="Disordered" evidence="1">
    <location>
        <begin position="144"/>
        <end position="163"/>
    </location>
</feature>
<dbReference type="RefSeq" id="WP_407347553.1">
    <property type="nucleotide sequence ID" value="NZ_CP136864.1"/>
</dbReference>
<organism evidence="3 4">
    <name type="scientific">Congregibacter variabilis</name>
    <dbReference type="NCBI Taxonomy" id="3081200"/>
    <lineage>
        <taxon>Bacteria</taxon>
        <taxon>Pseudomonadati</taxon>
        <taxon>Pseudomonadota</taxon>
        <taxon>Gammaproteobacteria</taxon>
        <taxon>Cellvibrionales</taxon>
        <taxon>Halieaceae</taxon>
        <taxon>Congregibacter</taxon>
    </lineage>
</organism>
<feature type="compositionally biased region" description="Polar residues" evidence="1">
    <location>
        <begin position="249"/>
        <end position="266"/>
    </location>
</feature>
<gene>
    <name evidence="3" type="ORF">R0135_14025</name>
</gene>
<feature type="region of interest" description="Disordered" evidence="1">
    <location>
        <begin position="31"/>
        <end position="71"/>
    </location>
</feature>
<feature type="region of interest" description="Disordered" evidence="1">
    <location>
        <begin position="204"/>
        <end position="223"/>
    </location>
</feature>
<evidence type="ECO:0000256" key="1">
    <source>
        <dbReference type="SAM" id="MobiDB-lite"/>
    </source>
</evidence>
<evidence type="ECO:0000256" key="2">
    <source>
        <dbReference type="SAM" id="SignalP"/>
    </source>
</evidence>
<feature type="chain" id="PRO_5045741478" evidence="2">
    <location>
        <begin position="21"/>
        <end position="382"/>
    </location>
</feature>
<feature type="signal peptide" evidence="2">
    <location>
        <begin position="1"/>
        <end position="20"/>
    </location>
</feature>